<proteinExistence type="predicted"/>
<dbReference type="Proteomes" id="UP000299102">
    <property type="component" value="Unassembled WGS sequence"/>
</dbReference>
<organism evidence="2 3">
    <name type="scientific">Eumeta variegata</name>
    <name type="common">Bagworm moth</name>
    <name type="synonym">Eumeta japonica</name>
    <dbReference type="NCBI Taxonomy" id="151549"/>
    <lineage>
        <taxon>Eukaryota</taxon>
        <taxon>Metazoa</taxon>
        <taxon>Ecdysozoa</taxon>
        <taxon>Arthropoda</taxon>
        <taxon>Hexapoda</taxon>
        <taxon>Insecta</taxon>
        <taxon>Pterygota</taxon>
        <taxon>Neoptera</taxon>
        <taxon>Endopterygota</taxon>
        <taxon>Lepidoptera</taxon>
        <taxon>Glossata</taxon>
        <taxon>Ditrysia</taxon>
        <taxon>Tineoidea</taxon>
        <taxon>Psychidae</taxon>
        <taxon>Oiketicinae</taxon>
        <taxon>Eumeta</taxon>
    </lineage>
</organism>
<evidence type="ECO:0000313" key="2">
    <source>
        <dbReference type="EMBL" id="GBP33454.1"/>
    </source>
</evidence>
<feature type="region of interest" description="Disordered" evidence="1">
    <location>
        <begin position="67"/>
        <end position="95"/>
    </location>
</feature>
<protein>
    <submittedName>
        <fullName evidence="2">Uncharacterized protein</fullName>
    </submittedName>
</protein>
<feature type="compositionally biased region" description="Basic and acidic residues" evidence="1">
    <location>
        <begin position="79"/>
        <end position="95"/>
    </location>
</feature>
<dbReference type="AlphaFoldDB" id="A0A4C1V605"/>
<reference evidence="2 3" key="1">
    <citation type="journal article" date="2019" name="Commun. Biol.">
        <title>The bagworm genome reveals a unique fibroin gene that provides high tensile strength.</title>
        <authorList>
            <person name="Kono N."/>
            <person name="Nakamura H."/>
            <person name="Ohtoshi R."/>
            <person name="Tomita M."/>
            <person name="Numata K."/>
            <person name="Arakawa K."/>
        </authorList>
    </citation>
    <scope>NUCLEOTIDE SEQUENCE [LARGE SCALE GENOMIC DNA]</scope>
</reference>
<evidence type="ECO:0000313" key="3">
    <source>
        <dbReference type="Proteomes" id="UP000299102"/>
    </source>
</evidence>
<comment type="caution">
    <text evidence="2">The sequence shown here is derived from an EMBL/GenBank/DDBJ whole genome shotgun (WGS) entry which is preliminary data.</text>
</comment>
<dbReference type="EMBL" id="BGZK01000274">
    <property type="protein sequence ID" value="GBP33454.1"/>
    <property type="molecule type" value="Genomic_DNA"/>
</dbReference>
<keyword evidence="3" id="KW-1185">Reference proteome</keyword>
<name>A0A4C1V605_EUMVA</name>
<evidence type="ECO:0000256" key="1">
    <source>
        <dbReference type="SAM" id="MobiDB-lite"/>
    </source>
</evidence>
<sequence length="95" mass="10826">MSFFIWARGARRRASLRRPDKTRPLTNTVTNAMMKSGIGGPTCPTRHERSPLTRYLAARVPAAPLPFTITGGRYRRPRGRDPPARPDPRRRDPFN</sequence>
<accession>A0A4C1V605</accession>
<gene>
    <name evidence="2" type="ORF">EVAR_23857_1</name>
</gene>